<dbReference type="InterPro" id="IPR026590">
    <property type="entry name" value="Ssirtuin_cat_dom"/>
</dbReference>
<evidence type="ECO:0000313" key="7">
    <source>
        <dbReference type="Proteomes" id="UP001139502"/>
    </source>
</evidence>
<dbReference type="Pfam" id="PF02146">
    <property type="entry name" value="SIR2"/>
    <property type="match status" value="1"/>
</dbReference>
<feature type="binding site" evidence="4">
    <location>
        <position position="167"/>
    </location>
    <ligand>
        <name>Zn(2+)</name>
        <dbReference type="ChEBI" id="CHEBI:29105"/>
    </ligand>
</feature>
<feature type="binding site" evidence="4">
    <location>
        <position position="219"/>
    </location>
    <ligand>
        <name>Zn(2+)</name>
        <dbReference type="ChEBI" id="CHEBI:29105"/>
    </ligand>
</feature>
<dbReference type="PANTHER" id="PTHR11085">
    <property type="entry name" value="NAD-DEPENDENT PROTEIN DEACYLASE SIRTUIN-5, MITOCHONDRIAL-RELATED"/>
    <property type="match status" value="1"/>
</dbReference>
<dbReference type="Gene3D" id="3.40.50.1220">
    <property type="entry name" value="TPP-binding domain"/>
    <property type="match status" value="1"/>
</dbReference>
<dbReference type="EC" id="2.3.1.286" evidence="1"/>
<protein>
    <recommendedName>
        <fullName evidence="1">protein acetyllysine N-acetyltransferase</fullName>
        <ecNumber evidence="1">2.3.1.286</ecNumber>
    </recommendedName>
</protein>
<name>A0A9X2HC04_9MICC</name>
<comment type="caution">
    <text evidence="6">The sequence shown here is derived from an EMBL/GenBank/DDBJ whole genome shotgun (WGS) entry which is preliminary data.</text>
</comment>
<dbReference type="GO" id="GO:0070403">
    <property type="term" value="F:NAD+ binding"/>
    <property type="evidence" value="ECO:0007669"/>
    <property type="project" value="InterPro"/>
</dbReference>
<dbReference type="SUPFAM" id="SSF52467">
    <property type="entry name" value="DHS-like NAD/FAD-binding domain"/>
    <property type="match status" value="1"/>
</dbReference>
<dbReference type="PANTHER" id="PTHR11085:SF10">
    <property type="entry name" value="NAD-DEPENDENT PROTEIN DEACYLASE SIRTUIN-5, MITOCHONDRIAL-RELATED"/>
    <property type="match status" value="1"/>
</dbReference>
<keyword evidence="4" id="KW-0862">Zinc</keyword>
<dbReference type="GO" id="GO:0017136">
    <property type="term" value="F:histone deacetylase activity, NAD-dependent"/>
    <property type="evidence" value="ECO:0007669"/>
    <property type="project" value="TreeGrafter"/>
</dbReference>
<dbReference type="Proteomes" id="UP001139502">
    <property type="component" value="Unassembled WGS sequence"/>
</dbReference>
<reference evidence="6" key="1">
    <citation type="submission" date="2022-06" db="EMBL/GenBank/DDBJ databases">
        <title>Rothia sp. isolated from sandalwood seedling.</title>
        <authorList>
            <person name="Tuikhar N."/>
            <person name="Kirdat K."/>
            <person name="Thorat V."/>
            <person name="Swetha P."/>
            <person name="Padma S."/>
            <person name="Sundararaj R."/>
            <person name="Yadav A."/>
        </authorList>
    </citation>
    <scope>NUCLEOTIDE SEQUENCE</scope>
    <source>
        <strain evidence="6">AR01</strain>
    </source>
</reference>
<dbReference type="AlphaFoldDB" id="A0A9X2HC04"/>
<feature type="active site" description="Proton acceptor" evidence="4">
    <location>
        <position position="156"/>
    </location>
</feature>
<dbReference type="RefSeq" id="WP_254165712.1">
    <property type="nucleotide sequence ID" value="NZ_JANAFB010000009.1"/>
</dbReference>
<dbReference type="Gene3D" id="3.30.1600.10">
    <property type="entry name" value="SIR2/SIRT2 'Small Domain"/>
    <property type="match status" value="1"/>
</dbReference>
<sequence>MVPVKDSWGLDDARIGTAHRAALRSIGRVVEETAVPTPPGEALEGIAGMLEEGPALVLTGAGVSTDSGIPDYRGPRGSLRNHRPMTYQEFRHDEAATHRYWARSFVGWRLMNRARPNRVHYALAELELEGRVSGVVTQNVDGLHARAGSRRLVTLHGDLDAIVCLSCGAVEDRAHLDGRLRELNPGYLESVELDPSQVNPDGDVELTADRVAQFRMAGCLVCGSHLLKPDVVYFGEPVPAERKAASARMLADSASVLVAGSSLAVMSGLRIVLDALRQGKPVAVVNGGPGRADTRADYLWRTPVAPAFDALLDRLGV</sequence>
<evidence type="ECO:0000256" key="4">
    <source>
        <dbReference type="PROSITE-ProRule" id="PRU00236"/>
    </source>
</evidence>
<evidence type="ECO:0000256" key="2">
    <source>
        <dbReference type="ARBA" id="ARBA00022679"/>
    </source>
</evidence>
<keyword evidence="7" id="KW-1185">Reference proteome</keyword>
<feature type="binding site" evidence="4">
    <location>
        <position position="222"/>
    </location>
    <ligand>
        <name>Zn(2+)</name>
        <dbReference type="ChEBI" id="CHEBI:29105"/>
    </ligand>
</feature>
<dbReference type="GO" id="GO:0046872">
    <property type="term" value="F:metal ion binding"/>
    <property type="evidence" value="ECO:0007669"/>
    <property type="project" value="UniProtKB-KW"/>
</dbReference>
<feature type="domain" description="Deacetylase sirtuin-type" evidence="5">
    <location>
        <begin position="36"/>
        <end position="317"/>
    </location>
</feature>
<accession>A0A9X2HC04</accession>
<dbReference type="InterPro" id="IPR029035">
    <property type="entry name" value="DHS-like_NAD/FAD-binding_dom"/>
</dbReference>
<dbReference type="InterPro" id="IPR003000">
    <property type="entry name" value="Sirtuin"/>
</dbReference>
<dbReference type="InterPro" id="IPR050134">
    <property type="entry name" value="NAD-dep_sirtuin_deacylases"/>
</dbReference>
<keyword evidence="3" id="KW-0520">NAD</keyword>
<dbReference type="InterPro" id="IPR026591">
    <property type="entry name" value="Sirtuin_cat_small_dom_sf"/>
</dbReference>
<evidence type="ECO:0000259" key="5">
    <source>
        <dbReference type="PROSITE" id="PS50305"/>
    </source>
</evidence>
<evidence type="ECO:0000256" key="3">
    <source>
        <dbReference type="ARBA" id="ARBA00023027"/>
    </source>
</evidence>
<feature type="binding site" evidence="4">
    <location>
        <position position="164"/>
    </location>
    <ligand>
        <name>Zn(2+)</name>
        <dbReference type="ChEBI" id="CHEBI:29105"/>
    </ligand>
</feature>
<proteinExistence type="predicted"/>
<dbReference type="PROSITE" id="PS50305">
    <property type="entry name" value="SIRTUIN"/>
    <property type="match status" value="1"/>
</dbReference>
<gene>
    <name evidence="6" type="ORF">NBM05_05440</name>
</gene>
<keyword evidence="4" id="KW-0479">Metal-binding</keyword>
<organism evidence="6 7">
    <name type="scientific">Rothia santali</name>
    <dbReference type="NCBI Taxonomy" id="2949643"/>
    <lineage>
        <taxon>Bacteria</taxon>
        <taxon>Bacillati</taxon>
        <taxon>Actinomycetota</taxon>
        <taxon>Actinomycetes</taxon>
        <taxon>Micrococcales</taxon>
        <taxon>Micrococcaceae</taxon>
        <taxon>Rothia</taxon>
    </lineage>
</organism>
<dbReference type="EMBL" id="JANAFB010000009">
    <property type="protein sequence ID" value="MCP3425475.1"/>
    <property type="molecule type" value="Genomic_DNA"/>
</dbReference>
<evidence type="ECO:0000256" key="1">
    <source>
        <dbReference type="ARBA" id="ARBA00012928"/>
    </source>
</evidence>
<keyword evidence="2" id="KW-0808">Transferase</keyword>
<evidence type="ECO:0000313" key="6">
    <source>
        <dbReference type="EMBL" id="MCP3425475.1"/>
    </source>
</evidence>